<feature type="transmembrane region" description="Helical" evidence="1">
    <location>
        <begin position="519"/>
        <end position="538"/>
    </location>
</feature>
<dbReference type="KEGG" id="hprf:HLPR_19890"/>
<reference evidence="2 3" key="1">
    <citation type="submission" date="2023-08" db="EMBL/GenBank/DDBJ databases">
        <title>Helicovermis profunda gen. nov., sp. nov., a novel mesophilic, fermentative bacterium within the Bacillota from a deep-sea hydrothermal vent chimney.</title>
        <authorList>
            <person name="Miyazaki U."/>
            <person name="Mizutani D."/>
            <person name="Hashimoto Y."/>
            <person name="Tame A."/>
            <person name="Sawayama S."/>
            <person name="Miyazaki J."/>
            <person name="Takai K."/>
            <person name="Nakagawa S."/>
        </authorList>
    </citation>
    <scope>NUCLEOTIDE SEQUENCE [LARGE SCALE GENOMIC DNA]</scope>
    <source>
        <strain evidence="2 3">S502</strain>
    </source>
</reference>
<feature type="transmembrane region" description="Helical" evidence="1">
    <location>
        <begin position="465"/>
        <end position="489"/>
    </location>
</feature>
<name>A0AAU9EJ83_9FIRM</name>
<dbReference type="GO" id="GO:0042910">
    <property type="term" value="F:xenobiotic transmembrane transporter activity"/>
    <property type="evidence" value="ECO:0007669"/>
    <property type="project" value="TreeGrafter"/>
</dbReference>
<dbReference type="AlphaFoldDB" id="A0AAU9EJ83"/>
<feature type="transmembrane region" description="Helical" evidence="1">
    <location>
        <begin position="877"/>
        <end position="897"/>
    </location>
</feature>
<dbReference type="Gene3D" id="3.30.2090.10">
    <property type="entry name" value="Multidrug efflux transporter AcrB TolC docking domain, DN and DC subdomains"/>
    <property type="match status" value="2"/>
</dbReference>
<evidence type="ECO:0000256" key="1">
    <source>
        <dbReference type="SAM" id="Phobius"/>
    </source>
</evidence>
<feature type="transmembrane region" description="Helical" evidence="1">
    <location>
        <begin position="14"/>
        <end position="33"/>
    </location>
</feature>
<feature type="transmembrane region" description="Helical" evidence="1">
    <location>
        <begin position="430"/>
        <end position="453"/>
    </location>
</feature>
<dbReference type="PRINTS" id="PR00702">
    <property type="entry name" value="ACRIFLAVINRP"/>
</dbReference>
<dbReference type="Proteomes" id="UP001321786">
    <property type="component" value="Chromosome"/>
</dbReference>
<dbReference type="GO" id="GO:0005886">
    <property type="term" value="C:plasma membrane"/>
    <property type="evidence" value="ECO:0007669"/>
    <property type="project" value="TreeGrafter"/>
</dbReference>
<proteinExistence type="predicted"/>
<dbReference type="Gene3D" id="3.30.70.1320">
    <property type="entry name" value="Multidrug efflux transporter AcrB pore domain like"/>
    <property type="match status" value="1"/>
</dbReference>
<feature type="transmembrane region" description="Helical" evidence="1">
    <location>
        <begin position="847"/>
        <end position="870"/>
    </location>
</feature>
<feature type="transmembrane region" description="Helical" evidence="1">
    <location>
        <begin position="385"/>
        <end position="409"/>
    </location>
</feature>
<dbReference type="Gene3D" id="3.30.70.1440">
    <property type="entry name" value="Multidrug efflux transporter AcrB pore domain"/>
    <property type="match status" value="1"/>
</dbReference>
<dbReference type="InterPro" id="IPR001036">
    <property type="entry name" value="Acrflvin-R"/>
</dbReference>
<dbReference type="Pfam" id="PF00873">
    <property type="entry name" value="ACR_tran"/>
    <property type="match status" value="1"/>
</dbReference>
<dbReference type="SUPFAM" id="SSF82714">
    <property type="entry name" value="Multidrug efflux transporter AcrB TolC docking domain, DN and DC subdomains"/>
    <property type="match status" value="2"/>
</dbReference>
<keyword evidence="3" id="KW-1185">Reference proteome</keyword>
<dbReference type="InterPro" id="IPR027463">
    <property type="entry name" value="AcrB_DN_DC_subdom"/>
</dbReference>
<dbReference type="SUPFAM" id="SSF82866">
    <property type="entry name" value="Multidrug efflux transporter AcrB transmembrane domain"/>
    <property type="match status" value="2"/>
</dbReference>
<organism evidence="2 3">
    <name type="scientific">Helicovermis profundi</name>
    <dbReference type="NCBI Taxonomy" id="3065157"/>
    <lineage>
        <taxon>Bacteria</taxon>
        <taxon>Bacillati</taxon>
        <taxon>Bacillota</taxon>
        <taxon>Clostridia</taxon>
        <taxon>Helicovermis</taxon>
    </lineage>
</organism>
<dbReference type="PANTHER" id="PTHR32063">
    <property type="match status" value="1"/>
</dbReference>
<keyword evidence="1" id="KW-1133">Transmembrane helix</keyword>
<dbReference type="Gene3D" id="3.30.70.1430">
    <property type="entry name" value="Multidrug efflux transporter AcrB pore domain"/>
    <property type="match status" value="2"/>
</dbReference>
<evidence type="ECO:0000313" key="2">
    <source>
        <dbReference type="EMBL" id="BEP29658.1"/>
    </source>
</evidence>
<dbReference type="EMBL" id="AP028654">
    <property type="protein sequence ID" value="BEP29658.1"/>
    <property type="molecule type" value="Genomic_DNA"/>
</dbReference>
<feature type="transmembrane region" description="Helical" evidence="1">
    <location>
        <begin position="358"/>
        <end position="379"/>
    </location>
</feature>
<evidence type="ECO:0000313" key="3">
    <source>
        <dbReference type="Proteomes" id="UP001321786"/>
    </source>
</evidence>
<keyword evidence="1" id="KW-0812">Transmembrane</keyword>
<dbReference type="SUPFAM" id="SSF82693">
    <property type="entry name" value="Multidrug efflux transporter AcrB pore domain, PN1, PN2, PC1 and PC2 subdomains"/>
    <property type="match status" value="2"/>
</dbReference>
<keyword evidence="1" id="KW-0472">Membrane</keyword>
<protein>
    <submittedName>
        <fullName evidence="2">Efflux RND transporter permease subunit</fullName>
    </submittedName>
</protein>
<dbReference type="RefSeq" id="WP_338535281.1">
    <property type="nucleotide sequence ID" value="NZ_AP028654.1"/>
</dbReference>
<feature type="transmembrane region" description="Helical" evidence="1">
    <location>
        <begin position="979"/>
        <end position="1003"/>
    </location>
</feature>
<dbReference type="Gene3D" id="1.20.1640.10">
    <property type="entry name" value="Multidrug efflux transporter AcrB transmembrane domain"/>
    <property type="match status" value="2"/>
</dbReference>
<gene>
    <name evidence="2" type="ORF">HLPR_19890</name>
</gene>
<accession>A0AAU9EJ83</accession>
<feature type="transmembrane region" description="Helical" evidence="1">
    <location>
        <begin position="952"/>
        <end position="973"/>
    </location>
</feature>
<feature type="transmembrane region" description="Helical" evidence="1">
    <location>
        <begin position="334"/>
        <end position="351"/>
    </location>
</feature>
<feature type="transmembrane region" description="Helical" evidence="1">
    <location>
        <begin position="903"/>
        <end position="924"/>
    </location>
</feature>
<dbReference type="PANTHER" id="PTHR32063:SF18">
    <property type="entry name" value="CATION EFFLUX SYSTEM PROTEIN"/>
    <property type="match status" value="1"/>
</dbReference>
<sequence length="1005" mass="111310">MNKIIASAIKERKVTILLSIIILLFGVYSYYFIPKQENPDTSSPAAQIVTIYPGASSSDIETLVTKPIEDAVAILDGINYIQSYSYDNVSVTVVMLNNDVDYDKQWDTLRTEIANVKTKLPSDAVISKINTDLTESAGIILSLSGDNYSLDQLNEFANQFKDKLVLVDGIKKINIDGKPDKNVIVNIKNKKLLPYDISIENIYNLIRAQNVIIPSGSIDTKSGKINLTVPKSFENLNDISNLIVYMSKENGSIVRLKDVSDIYFEYDKESLKFENMGESSLLISGYFKDNKNIVLVGKNVRDVIDTLKNEMPKDLTVNEVLFLPEDVDKSISNFITNLLEGILLVILVVLLGMGRRNAIIVSFTIPLSIAITFIYMYILKLDIQQVSIAALIISLGILVDNSIVISDAIQVKINEGIPNNEAAFLGAKEQAIPVFSSTLTTIAAFAPLAALPAEAGEFVKTLPEVVIVSLIASYVVAMLVTPALASKFFKKNHSEKDRLGKIKKAYTKLLNFNLNKPKTAIFTVIFVLIVSLSLTSLIKIKMFPYVDKNIMYINLKSDIGGDIDKTKGLVEKAEKLLMDEPEITSVTAAYGGGLPKFYMTSSVLNPSADSGQLLLKFDLSKTNKFSSKEIFAVYLQDKLDDNILNGKCKVNLLEINMPGDPIDIRVSGEDGQIINKISSQIFDKLLSIPGTMDVQNDKSNYRYEYKLDINNDLASSYGLTKYDIEYQINMALSGTYASIMKTSGKEYKINVKSNISDIDDILNLPISSKYIHNKILVKQFAKVKLDKQLSYSKRYNRESLVTVSARVRPEYGISNIQMEIENYINNELDTTGVKINYGGDSETISKYLSGLFAAGLLALVIVYVILLIQFNSLKQPLIILVTIPLSFIGVIAALLISRTHFTFTVGLGVASLFGIVVNNAILLIEYINRARKEGLNVRAACVDSVEKRMRPILLSTITTIFGLVPLILSHSSFFSPMSIALIGGLLISTILTLTIIPTIYYLLER</sequence>